<name>A0ABD3TNX3_9LAMI</name>
<dbReference type="EMBL" id="JBJXBP010000003">
    <property type="protein sequence ID" value="KAL3838133.1"/>
    <property type="molecule type" value="Genomic_DNA"/>
</dbReference>
<feature type="region of interest" description="Disordered" evidence="1">
    <location>
        <begin position="357"/>
        <end position="389"/>
    </location>
</feature>
<dbReference type="PANTHER" id="PTHR33499:SF11">
    <property type="entry name" value="NO APICAL MERISTEM-ASSOCIATED C-TERMINAL DOMAIN-CONTAINING PROTEIN"/>
    <property type="match status" value="1"/>
</dbReference>
<dbReference type="InterPro" id="IPR004252">
    <property type="entry name" value="Probable_transposase_24"/>
</dbReference>
<dbReference type="Pfam" id="PF03004">
    <property type="entry name" value="Transposase_24"/>
    <property type="match status" value="1"/>
</dbReference>
<gene>
    <name evidence="2" type="ORF">ACJIZ3_022724</name>
</gene>
<feature type="region of interest" description="Disordered" evidence="1">
    <location>
        <begin position="1"/>
        <end position="105"/>
    </location>
</feature>
<organism evidence="2 3">
    <name type="scientific">Penstemon smallii</name>
    <dbReference type="NCBI Taxonomy" id="265156"/>
    <lineage>
        <taxon>Eukaryota</taxon>
        <taxon>Viridiplantae</taxon>
        <taxon>Streptophyta</taxon>
        <taxon>Embryophyta</taxon>
        <taxon>Tracheophyta</taxon>
        <taxon>Spermatophyta</taxon>
        <taxon>Magnoliopsida</taxon>
        <taxon>eudicotyledons</taxon>
        <taxon>Gunneridae</taxon>
        <taxon>Pentapetalae</taxon>
        <taxon>asterids</taxon>
        <taxon>lamiids</taxon>
        <taxon>Lamiales</taxon>
        <taxon>Plantaginaceae</taxon>
        <taxon>Cheloneae</taxon>
        <taxon>Penstemon</taxon>
    </lineage>
</organism>
<feature type="compositionally biased region" description="Low complexity" evidence="1">
    <location>
        <begin position="76"/>
        <end position="94"/>
    </location>
</feature>
<keyword evidence="3" id="KW-1185">Reference proteome</keyword>
<evidence type="ECO:0000313" key="3">
    <source>
        <dbReference type="Proteomes" id="UP001634393"/>
    </source>
</evidence>
<feature type="compositionally biased region" description="Polar residues" evidence="1">
    <location>
        <begin position="380"/>
        <end position="389"/>
    </location>
</feature>
<comment type="caution">
    <text evidence="2">The sequence shown here is derived from an EMBL/GenBank/DDBJ whole genome shotgun (WGS) entry which is preliminary data.</text>
</comment>
<evidence type="ECO:0000313" key="2">
    <source>
        <dbReference type="EMBL" id="KAL3838133.1"/>
    </source>
</evidence>
<feature type="compositionally biased region" description="Polar residues" evidence="1">
    <location>
        <begin position="31"/>
        <end position="67"/>
    </location>
</feature>
<accession>A0ABD3TNX3</accession>
<reference evidence="2 3" key="1">
    <citation type="submission" date="2024-12" db="EMBL/GenBank/DDBJ databases">
        <title>The unique morphological basis and parallel evolutionary history of personate flowers in Penstemon.</title>
        <authorList>
            <person name="Depatie T.H."/>
            <person name="Wessinger C.A."/>
        </authorList>
    </citation>
    <scope>NUCLEOTIDE SEQUENCE [LARGE SCALE GENOMIC DNA]</scope>
    <source>
        <strain evidence="2">WTNN_2</strain>
        <tissue evidence="2">Leaf</tissue>
    </source>
</reference>
<dbReference type="PANTHER" id="PTHR33499">
    <property type="entry name" value="OS12G0282400 PROTEIN-RELATED"/>
    <property type="match status" value="1"/>
</dbReference>
<dbReference type="AlphaFoldDB" id="A0ABD3TNX3"/>
<protein>
    <recommendedName>
        <fullName evidence="4">Transposase, Ptta/En/Spm, plant</fullName>
    </recommendedName>
</protein>
<feature type="compositionally biased region" description="Low complexity" evidence="1">
    <location>
        <begin position="363"/>
        <end position="373"/>
    </location>
</feature>
<proteinExistence type="predicted"/>
<dbReference type="Proteomes" id="UP001634393">
    <property type="component" value="Unassembled WGS sequence"/>
</dbReference>
<evidence type="ECO:0000256" key="1">
    <source>
        <dbReference type="SAM" id="MobiDB-lite"/>
    </source>
</evidence>
<sequence>MSSGGAKFKKVRISQGLGRPESSRRVGSFGNMFQSMSNIPSTHASGSNSGNTVESTFISPLTTNLTENPDPEGHGNPTSPTTPLTPNSESSTPNLNIDSTAEKRGVRGASRGINLDKIIKRHGKIKIAFNPRERISAKNEDLFSEGIGVAVRAHAQLADVSWWRQIPETNKEKCRKRLLDWFEIEDWNTERVQKLVDQMFQDCYRHWRNRLANYYKEFVRKGKNPREKSPRSEVTDTTWVKVCDWLESTKFKDRSLVNSTNRSKLPYNHTSGKIRVLTRYRKMANPSKVEIWRTTHVDKTGQFVNPIAAALYDKMVELEDKSMEEGETPMSEDDEILAEALGHRSGYQKGMGYGVEVAPRGKSSSSTTQQDSQVNEKLSETQNKLENAETKISTLTIELEEQKERNKNNEKKIETLQAQMQQMQQLWLRMQGNNTTPNCTW</sequence>
<evidence type="ECO:0008006" key="4">
    <source>
        <dbReference type="Google" id="ProtNLM"/>
    </source>
</evidence>